<gene>
    <name evidence="1" type="ORF">V6N11_026524</name>
</gene>
<evidence type="ECO:0000313" key="2">
    <source>
        <dbReference type="Proteomes" id="UP001396334"/>
    </source>
</evidence>
<dbReference type="InterPro" id="IPR011992">
    <property type="entry name" value="EF-hand-dom_pair"/>
</dbReference>
<accession>A0ABR2SWL0</accession>
<dbReference type="SUPFAM" id="SSF47473">
    <property type="entry name" value="EF-hand"/>
    <property type="match status" value="1"/>
</dbReference>
<dbReference type="EMBL" id="JBBPBN010000011">
    <property type="protein sequence ID" value="KAK9029406.1"/>
    <property type="molecule type" value="Genomic_DNA"/>
</dbReference>
<evidence type="ECO:0008006" key="3">
    <source>
        <dbReference type="Google" id="ProtNLM"/>
    </source>
</evidence>
<proteinExistence type="predicted"/>
<sequence length="91" mass="10786">MWSHKKARDQTRAKKDNLKKVFISYAERDVLNKEQLKNAFEHLDAPLPYKQAEEALSVADTNNDDFICCNTSELDKLVDYAYNKGYRYYTW</sequence>
<keyword evidence="2" id="KW-1185">Reference proteome</keyword>
<comment type="caution">
    <text evidence="1">The sequence shown here is derived from an EMBL/GenBank/DDBJ whole genome shotgun (WGS) entry which is preliminary data.</text>
</comment>
<dbReference type="Proteomes" id="UP001396334">
    <property type="component" value="Unassembled WGS sequence"/>
</dbReference>
<organism evidence="1 2">
    <name type="scientific">Hibiscus sabdariffa</name>
    <name type="common">roselle</name>
    <dbReference type="NCBI Taxonomy" id="183260"/>
    <lineage>
        <taxon>Eukaryota</taxon>
        <taxon>Viridiplantae</taxon>
        <taxon>Streptophyta</taxon>
        <taxon>Embryophyta</taxon>
        <taxon>Tracheophyta</taxon>
        <taxon>Spermatophyta</taxon>
        <taxon>Magnoliopsida</taxon>
        <taxon>eudicotyledons</taxon>
        <taxon>Gunneridae</taxon>
        <taxon>Pentapetalae</taxon>
        <taxon>rosids</taxon>
        <taxon>malvids</taxon>
        <taxon>Malvales</taxon>
        <taxon>Malvaceae</taxon>
        <taxon>Malvoideae</taxon>
        <taxon>Hibiscus</taxon>
    </lineage>
</organism>
<evidence type="ECO:0000313" key="1">
    <source>
        <dbReference type="EMBL" id="KAK9029406.1"/>
    </source>
</evidence>
<name>A0ABR2SWL0_9ROSI</name>
<reference evidence="1 2" key="1">
    <citation type="journal article" date="2024" name="G3 (Bethesda)">
        <title>Genome assembly of Hibiscus sabdariffa L. provides insights into metabolisms of medicinal natural products.</title>
        <authorList>
            <person name="Kim T."/>
        </authorList>
    </citation>
    <scope>NUCLEOTIDE SEQUENCE [LARGE SCALE GENOMIC DNA]</scope>
    <source>
        <strain evidence="1">TK-2024</strain>
        <tissue evidence="1">Old leaves</tissue>
    </source>
</reference>
<protein>
    <recommendedName>
        <fullName evidence="3">TIR domain-containing protein</fullName>
    </recommendedName>
</protein>